<gene>
    <name evidence="1" type="ORF">G7068_03405</name>
</gene>
<proteinExistence type="predicted"/>
<organism evidence="1 2">
    <name type="scientific">Leucobacter viscericola</name>
    <dbReference type="NCBI Taxonomy" id="2714935"/>
    <lineage>
        <taxon>Bacteria</taxon>
        <taxon>Bacillati</taxon>
        <taxon>Actinomycetota</taxon>
        <taxon>Actinomycetes</taxon>
        <taxon>Micrococcales</taxon>
        <taxon>Microbacteriaceae</taxon>
        <taxon>Leucobacter</taxon>
    </lineage>
</organism>
<reference evidence="1 2" key="1">
    <citation type="submission" date="2020-03" db="EMBL/GenBank/DDBJ databases">
        <title>Leucobacter sp. nov., isolated from beetles.</title>
        <authorList>
            <person name="Hyun D.-W."/>
            <person name="Bae J.-W."/>
        </authorList>
    </citation>
    <scope>NUCLEOTIDE SEQUENCE [LARGE SCALE GENOMIC DNA]</scope>
    <source>
        <strain evidence="1 2">HDW9C</strain>
    </source>
</reference>
<keyword evidence="2" id="KW-1185">Reference proteome</keyword>
<sequence>MVSKLAEFERERGRVVEAERWLCVARDLQCAFDTGKLVIAVQGSWNRQRMRPLSKEEAKALDEALLLLKRNALNDVADRKSRLEGMLK</sequence>
<dbReference type="RefSeq" id="WP_166288893.1">
    <property type="nucleotide sequence ID" value="NZ_CP049863.1"/>
</dbReference>
<name>A0A6G7XCY1_9MICO</name>
<evidence type="ECO:0000313" key="1">
    <source>
        <dbReference type="EMBL" id="QIK62362.1"/>
    </source>
</evidence>
<dbReference type="AlphaFoldDB" id="A0A6G7XCY1"/>
<dbReference type="Proteomes" id="UP000502677">
    <property type="component" value="Chromosome"/>
</dbReference>
<dbReference type="KEGG" id="lvi:G7068_03405"/>
<accession>A0A6G7XCY1</accession>
<protein>
    <submittedName>
        <fullName evidence="1">Uncharacterized protein</fullName>
    </submittedName>
</protein>
<evidence type="ECO:0000313" key="2">
    <source>
        <dbReference type="Proteomes" id="UP000502677"/>
    </source>
</evidence>
<dbReference type="EMBL" id="CP049863">
    <property type="protein sequence ID" value="QIK62362.1"/>
    <property type="molecule type" value="Genomic_DNA"/>
</dbReference>